<keyword evidence="2" id="KW-1185">Reference proteome</keyword>
<name>A0ACB9EHR2_ARCLA</name>
<evidence type="ECO:0000313" key="1">
    <source>
        <dbReference type="EMBL" id="KAI3757992.1"/>
    </source>
</evidence>
<dbReference type="Proteomes" id="UP001055879">
    <property type="component" value="Linkage Group LG02"/>
</dbReference>
<proteinExistence type="predicted"/>
<organism evidence="1 2">
    <name type="scientific">Arctium lappa</name>
    <name type="common">Greater burdock</name>
    <name type="synonym">Lappa major</name>
    <dbReference type="NCBI Taxonomy" id="4217"/>
    <lineage>
        <taxon>Eukaryota</taxon>
        <taxon>Viridiplantae</taxon>
        <taxon>Streptophyta</taxon>
        <taxon>Embryophyta</taxon>
        <taxon>Tracheophyta</taxon>
        <taxon>Spermatophyta</taxon>
        <taxon>Magnoliopsida</taxon>
        <taxon>eudicotyledons</taxon>
        <taxon>Gunneridae</taxon>
        <taxon>Pentapetalae</taxon>
        <taxon>asterids</taxon>
        <taxon>campanulids</taxon>
        <taxon>Asterales</taxon>
        <taxon>Asteraceae</taxon>
        <taxon>Carduoideae</taxon>
        <taxon>Cardueae</taxon>
        <taxon>Arctiinae</taxon>
        <taxon>Arctium</taxon>
    </lineage>
</organism>
<protein>
    <submittedName>
        <fullName evidence="1">Uncharacterized protein</fullName>
    </submittedName>
</protein>
<gene>
    <name evidence="1" type="ORF">L6452_05538</name>
</gene>
<evidence type="ECO:0000313" key="2">
    <source>
        <dbReference type="Proteomes" id="UP001055879"/>
    </source>
</evidence>
<reference evidence="1 2" key="2">
    <citation type="journal article" date="2022" name="Mol. Ecol. Resour.">
        <title>The genomes of chicory, endive, great burdock and yacon provide insights into Asteraceae paleo-polyploidization history and plant inulin production.</title>
        <authorList>
            <person name="Fan W."/>
            <person name="Wang S."/>
            <person name="Wang H."/>
            <person name="Wang A."/>
            <person name="Jiang F."/>
            <person name="Liu H."/>
            <person name="Zhao H."/>
            <person name="Xu D."/>
            <person name="Zhang Y."/>
        </authorList>
    </citation>
    <scope>NUCLEOTIDE SEQUENCE [LARGE SCALE GENOMIC DNA]</scope>
    <source>
        <strain evidence="2">cv. Niubang</strain>
    </source>
</reference>
<sequence length="124" mass="14422">MDLPSRRSVCCAFFTSFLLIFCRYNLVIKFQLEEYMGYDISFLASFGLVNGINASNLFLKNKIDRCKSMEIQRSKHISSAGKPKNSSMEMNPGTDMREKRYRSTPASQQMDDRWCFKRSETTID</sequence>
<dbReference type="EMBL" id="CM042048">
    <property type="protein sequence ID" value="KAI3757992.1"/>
    <property type="molecule type" value="Genomic_DNA"/>
</dbReference>
<comment type="caution">
    <text evidence="1">The sequence shown here is derived from an EMBL/GenBank/DDBJ whole genome shotgun (WGS) entry which is preliminary data.</text>
</comment>
<accession>A0ACB9EHR2</accession>
<reference evidence="2" key="1">
    <citation type="journal article" date="2022" name="Mol. Ecol. Resour.">
        <title>The genomes of chicory, endive, great burdock and yacon provide insights into Asteraceae palaeo-polyploidization history and plant inulin production.</title>
        <authorList>
            <person name="Fan W."/>
            <person name="Wang S."/>
            <person name="Wang H."/>
            <person name="Wang A."/>
            <person name="Jiang F."/>
            <person name="Liu H."/>
            <person name="Zhao H."/>
            <person name="Xu D."/>
            <person name="Zhang Y."/>
        </authorList>
    </citation>
    <scope>NUCLEOTIDE SEQUENCE [LARGE SCALE GENOMIC DNA]</scope>
    <source>
        <strain evidence="2">cv. Niubang</strain>
    </source>
</reference>